<dbReference type="SUPFAM" id="SSF47413">
    <property type="entry name" value="lambda repressor-like DNA-binding domains"/>
    <property type="match status" value="1"/>
</dbReference>
<dbReference type="RefSeq" id="WP_006860783.1">
    <property type="nucleotide sequence ID" value="NZ_ACCL02000004.1"/>
</dbReference>
<keyword evidence="4" id="KW-1185">Reference proteome</keyword>
<dbReference type="EMBL" id="ACCL02000004">
    <property type="protein sequence ID" value="EET61794.1"/>
    <property type="molecule type" value="Genomic_DNA"/>
</dbReference>
<dbReference type="CDD" id="cd00093">
    <property type="entry name" value="HTH_XRE"/>
    <property type="match status" value="1"/>
</dbReference>
<gene>
    <name evidence="3" type="ORF">BRYFOR_05986</name>
</gene>
<comment type="caution">
    <text evidence="3">The sequence shown here is derived from an EMBL/GenBank/DDBJ whole genome shotgun (WGS) entry which is preliminary data.</text>
</comment>
<dbReference type="AlphaFoldDB" id="C6LBJ1"/>
<accession>C6LBJ1</accession>
<sequence>MKLSLAANISKLRKEHSMTQEQLAEALGVTFASVSKWERGVSQTKGY</sequence>
<dbReference type="eggNOG" id="ENOG5033EWH">
    <property type="taxonomic scope" value="Bacteria"/>
</dbReference>
<evidence type="ECO:0000313" key="3">
    <source>
        <dbReference type="EMBL" id="EET61794.1"/>
    </source>
</evidence>
<proteinExistence type="predicted"/>
<evidence type="ECO:0000256" key="1">
    <source>
        <dbReference type="ARBA" id="ARBA00023125"/>
    </source>
</evidence>
<dbReference type="Pfam" id="PF01381">
    <property type="entry name" value="HTH_3"/>
    <property type="match status" value="1"/>
</dbReference>
<dbReference type="Gene3D" id="1.10.260.40">
    <property type="entry name" value="lambda repressor-like DNA-binding domains"/>
    <property type="match status" value="1"/>
</dbReference>
<evidence type="ECO:0000259" key="2">
    <source>
        <dbReference type="PROSITE" id="PS50943"/>
    </source>
</evidence>
<dbReference type="PANTHER" id="PTHR46558">
    <property type="entry name" value="TRACRIPTIONAL REGULATORY PROTEIN-RELATED-RELATED"/>
    <property type="match status" value="1"/>
</dbReference>
<name>C6LBJ1_9FIRM</name>
<reference evidence="3" key="1">
    <citation type="submission" date="2009-07" db="EMBL/GenBank/DDBJ databases">
        <authorList>
            <person name="Weinstock G."/>
            <person name="Sodergren E."/>
            <person name="Clifton S."/>
            <person name="Fulton L."/>
            <person name="Fulton B."/>
            <person name="Courtney L."/>
            <person name="Fronick C."/>
            <person name="Harrison M."/>
            <person name="Strong C."/>
            <person name="Farmer C."/>
            <person name="Delahaunty K."/>
            <person name="Markovic C."/>
            <person name="Hall O."/>
            <person name="Minx P."/>
            <person name="Tomlinson C."/>
            <person name="Mitreva M."/>
            <person name="Nelson J."/>
            <person name="Hou S."/>
            <person name="Wollam A."/>
            <person name="Pepin K.H."/>
            <person name="Johnson M."/>
            <person name="Bhonagiri V."/>
            <person name="Nash W.E."/>
            <person name="Warren W."/>
            <person name="Chinwalla A."/>
            <person name="Mardis E.R."/>
            <person name="Wilson R.K."/>
        </authorList>
    </citation>
    <scope>NUCLEOTIDE SEQUENCE [LARGE SCALE GENOMIC DNA]</scope>
    <source>
        <strain evidence="3">DSM 14469</strain>
    </source>
</reference>
<protein>
    <recommendedName>
        <fullName evidence="2">HTH cro/C1-type domain-containing protein</fullName>
    </recommendedName>
</protein>
<evidence type="ECO:0000313" key="4">
    <source>
        <dbReference type="Proteomes" id="UP000005561"/>
    </source>
</evidence>
<dbReference type="PROSITE" id="PS50943">
    <property type="entry name" value="HTH_CROC1"/>
    <property type="match status" value="1"/>
</dbReference>
<dbReference type="PANTHER" id="PTHR46558:SF11">
    <property type="entry name" value="HTH-TYPE TRANSCRIPTIONAL REGULATOR XRE"/>
    <property type="match status" value="1"/>
</dbReference>
<dbReference type="GO" id="GO:0003677">
    <property type="term" value="F:DNA binding"/>
    <property type="evidence" value="ECO:0007669"/>
    <property type="project" value="UniProtKB-KW"/>
</dbReference>
<feature type="domain" description="HTH cro/C1-type" evidence="2">
    <location>
        <begin position="9"/>
        <end position="40"/>
    </location>
</feature>
<dbReference type="OrthoDB" id="9812495at2"/>
<dbReference type="InterPro" id="IPR001387">
    <property type="entry name" value="Cro/C1-type_HTH"/>
</dbReference>
<dbReference type="InterPro" id="IPR010982">
    <property type="entry name" value="Lambda_DNA-bd_dom_sf"/>
</dbReference>
<organism evidence="3 4">
    <name type="scientific">Marvinbryantia formatexigens DSM 14469</name>
    <dbReference type="NCBI Taxonomy" id="478749"/>
    <lineage>
        <taxon>Bacteria</taxon>
        <taxon>Bacillati</taxon>
        <taxon>Bacillota</taxon>
        <taxon>Clostridia</taxon>
        <taxon>Lachnospirales</taxon>
        <taxon>Lachnospiraceae</taxon>
        <taxon>Marvinbryantia</taxon>
    </lineage>
</organism>
<keyword evidence="1" id="KW-0238">DNA-binding</keyword>
<dbReference type="Proteomes" id="UP000005561">
    <property type="component" value="Unassembled WGS sequence"/>
</dbReference>